<comment type="caution">
    <text evidence="1">The sequence shown here is derived from an EMBL/GenBank/DDBJ whole genome shotgun (WGS) entry which is preliminary data.</text>
</comment>
<protein>
    <submittedName>
        <fullName evidence="1">Uncharacterized protein</fullName>
    </submittedName>
</protein>
<gene>
    <name evidence="1" type="ORF">FHR70_002747</name>
</gene>
<sequence length="94" mass="10307">MIGSLTEPAMIHKFDVGQSVVPASPLRPSRNTYVVVKQLPLTSYEPQYWIQGERSGVDCVVCESQIEAADDHQPRLWLAALGVAETRVQPLGSS</sequence>
<dbReference type="EMBL" id="JACHWB010000003">
    <property type="protein sequence ID" value="MBB3019682.1"/>
    <property type="molecule type" value="Genomic_DNA"/>
</dbReference>
<name>A0A7W4VN13_9HYPH</name>
<evidence type="ECO:0000313" key="2">
    <source>
        <dbReference type="Proteomes" id="UP000532010"/>
    </source>
</evidence>
<organism evidence="1 2">
    <name type="scientific">Microvirga lupini</name>
    <dbReference type="NCBI Taxonomy" id="420324"/>
    <lineage>
        <taxon>Bacteria</taxon>
        <taxon>Pseudomonadati</taxon>
        <taxon>Pseudomonadota</taxon>
        <taxon>Alphaproteobacteria</taxon>
        <taxon>Hyphomicrobiales</taxon>
        <taxon>Methylobacteriaceae</taxon>
        <taxon>Microvirga</taxon>
    </lineage>
</organism>
<keyword evidence="2" id="KW-1185">Reference proteome</keyword>
<dbReference type="Proteomes" id="UP000532010">
    <property type="component" value="Unassembled WGS sequence"/>
</dbReference>
<accession>A0A7W4VN13</accession>
<evidence type="ECO:0000313" key="1">
    <source>
        <dbReference type="EMBL" id="MBB3019682.1"/>
    </source>
</evidence>
<reference evidence="1 2" key="1">
    <citation type="submission" date="2020-08" db="EMBL/GenBank/DDBJ databases">
        <title>The Agave Microbiome: Exploring the role of microbial communities in plant adaptations to desert environments.</title>
        <authorList>
            <person name="Partida-Martinez L.P."/>
        </authorList>
    </citation>
    <scope>NUCLEOTIDE SEQUENCE [LARGE SCALE GENOMIC DNA]</scope>
    <source>
        <strain evidence="1 2">AT3.9</strain>
    </source>
</reference>
<proteinExistence type="predicted"/>
<dbReference type="AlphaFoldDB" id="A0A7W4VN13"/>